<evidence type="ECO:0000313" key="2">
    <source>
        <dbReference type="EMBL" id="VVA15192.1"/>
    </source>
</evidence>
<name>A0A5E4EIB0_PRUDU</name>
<accession>A0A5E4EIB0</accession>
<sequence length="224" mass="24699">MEDAPAAEDNNPRRVHWEKVVDVGILCCMFGTLLGGFIYFAVMDLGIHLVDPAFRLYSATMSLPNASASEFTATWDVTVVAFNPNHNLNISFNSLQAAVSYATKVSYATDPSGSAAVMLATKLVPPPSLLTTRARTTHRFTVETVSANVGDDVARKISDGRAHGGVRFEINLLCQYRYASYDKSPRMIKACYQVEFEFSPGNSTGTLTRTRQPFECEHYARSHT</sequence>
<keyword evidence="1" id="KW-0812">Transmembrane</keyword>
<keyword evidence="1" id="KW-1133">Transmembrane helix</keyword>
<reference evidence="3" key="1">
    <citation type="journal article" date="2020" name="Plant J.">
        <title>Transposons played a major role in the diversification between the closely related almond and peach genomes: results from the almond genome sequence.</title>
        <authorList>
            <person name="Alioto T."/>
            <person name="Alexiou K.G."/>
            <person name="Bardil A."/>
            <person name="Barteri F."/>
            <person name="Castanera R."/>
            <person name="Cruz F."/>
            <person name="Dhingra A."/>
            <person name="Duval H."/>
            <person name="Fernandez I Marti A."/>
            <person name="Frias L."/>
            <person name="Galan B."/>
            <person name="Garcia J.L."/>
            <person name="Howad W."/>
            <person name="Gomez-Garrido J."/>
            <person name="Gut M."/>
            <person name="Julca I."/>
            <person name="Morata J."/>
            <person name="Puigdomenech P."/>
            <person name="Ribeca P."/>
            <person name="Rubio Cabetas M.J."/>
            <person name="Vlasova A."/>
            <person name="Wirthensohn M."/>
            <person name="Garcia-Mas J."/>
            <person name="Gabaldon T."/>
            <person name="Casacuberta J.M."/>
            <person name="Arus P."/>
        </authorList>
    </citation>
    <scope>NUCLEOTIDE SEQUENCE [LARGE SCALE GENOMIC DNA]</scope>
    <source>
        <strain evidence="3">cv. Texas</strain>
    </source>
</reference>
<feature type="transmembrane region" description="Helical" evidence="1">
    <location>
        <begin position="20"/>
        <end position="42"/>
    </location>
</feature>
<evidence type="ECO:0000256" key="1">
    <source>
        <dbReference type="SAM" id="Phobius"/>
    </source>
</evidence>
<protein>
    <submittedName>
        <fullName evidence="2">PREDICTED: NDR1/HIN1</fullName>
    </submittedName>
</protein>
<dbReference type="EMBL" id="CABIKO010000013">
    <property type="protein sequence ID" value="VVA15192.1"/>
    <property type="molecule type" value="Genomic_DNA"/>
</dbReference>
<keyword evidence="1" id="KW-0472">Membrane</keyword>
<gene>
    <name evidence="2" type="ORF">ALMOND_2B027138</name>
</gene>
<proteinExistence type="predicted"/>
<organism evidence="2 3">
    <name type="scientific">Prunus dulcis</name>
    <name type="common">Almond</name>
    <name type="synonym">Amygdalus dulcis</name>
    <dbReference type="NCBI Taxonomy" id="3755"/>
    <lineage>
        <taxon>Eukaryota</taxon>
        <taxon>Viridiplantae</taxon>
        <taxon>Streptophyta</taxon>
        <taxon>Embryophyta</taxon>
        <taxon>Tracheophyta</taxon>
        <taxon>Spermatophyta</taxon>
        <taxon>Magnoliopsida</taxon>
        <taxon>eudicotyledons</taxon>
        <taxon>Gunneridae</taxon>
        <taxon>Pentapetalae</taxon>
        <taxon>rosids</taxon>
        <taxon>fabids</taxon>
        <taxon>Rosales</taxon>
        <taxon>Rosaceae</taxon>
        <taxon>Amygdaloideae</taxon>
        <taxon>Amygdaleae</taxon>
        <taxon>Prunus</taxon>
    </lineage>
</organism>
<evidence type="ECO:0000313" key="3">
    <source>
        <dbReference type="Proteomes" id="UP000327085"/>
    </source>
</evidence>
<dbReference type="InParanoid" id="A0A5E4EIB0"/>
<dbReference type="Gramene" id="VVA15192">
    <property type="protein sequence ID" value="VVA15192"/>
    <property type="gene ID" value="Prudul26B027138"/>
</dbReference>
<dbReference type="AlphaFoldDB" id="A0A5E4EIB0"/>
<dbReference type="Proteomes" id="UP000327085">
    <property type="component" value="Chromosome 8"/>
</dbReference>